<comment type="caution">
    <text evidence="2">The sequence shown here is derived from an EMBL/GenBank/DDBJ whole genome shotgun (WGS) entry which is preliminary data.</text>
</comment>
<evidence type="ECO:0000313" key="3">
    <source>
        <dbReference type="Proteomes" id="UP000016860"/>
    </source>
</evidence>
<evidence type="ECO:0000256" key="1">
    <source>
        <dbReference type="SAM" id="Phobius"/>
    </source>
</evidence>
<feature type="transmembrane region" description="Helical" evidence="1">
    <location>
        <begin position="20"/>
        <end position="37"/>
    </location>
</feature>
<accession>U4R4L9</accession>
<keyword evidence="1" id="KW-0812">Transmembrane</keyword>
<keyword evidence="1" id="KW-0472">Membrane</keyword>
<dbReference type="Proteomes" id="UP000016860">
    <property type="component" value="Unassembled WGS sequence"/>
</dbReference>
<dbReference type="EMBL" id="ATAY01000020">
    <property type="protein sequence ID" value="EPR13459.1"/>
    <property type="molecule type" value="Genomic_DNA"/>
</dbReference>
<keyword evidence="1" id="KW-1133">Transmembrane helix</keyword>
<dbReference type="STRING" id="1330534.L323_04380"/>
<organism evidence="2 3">
    <name type="scientific">Ruminiclostridium papyrosolvens C7</name>
    <dbReference type="NCBI Taxonomy" id="1330534"/>
    <lineage>
        <taxon>Bacteria</taxon>
        <taxon>Bacillati</taxon>
        <taxon>Bacillota</taxon>
        <taxon>Clostridia</taxon>
        <taxon>Eubacteriales</taxon>
        <taxon>Oscillospiraceae</taxon>
        <taxon>Ruminiclostridium</taxon>
    </lineage>
</organism>
<protein>
    <submittedName>
        <fullName evidence="2">Uncharacterized protein</fullName>
    </submittedName>
</protein>
<evidence type="ECO:0000313" key="2">
    <source>
        <dbReference type="EMBL" id="EPR13459.1"/>
    </source>
</evidence>
<sequence length="43" mass="4908">MYLLFCVKNTYGENVEYTDAIFFTSVPAGIILMILNLNSWSSK</sequence>
<dbReference type="AlphaFoldDB" id="U4R4L9"/>
<proteinExistence type="predicted"/>
<reference evidence="2 3" key="1">
    <citation type="journal article" date="2013" name="Genome Announc.">
        <title>Draft Genome Sequence of the Cellulolytic Bacterium Clostridium papyrosolvens C7 (ATCC 700395).</title>
        <authorList>
            <person name="Zepeda V."/>
            <person name="Dassa B."/>
            <person name="Borovok I."/>
            <person name="Lamed R."/>
            <person name="Bayer E.A."/>
            <person name="Cate J.H."/>
        </authorList>
    </citation>
    <scope>NUCLEOTIDE SEQUENCE [LARGE SCALE GENOMIC DNA]</scope>
    <source>
        <strain evidence="2 3">C7</strain>
    </source>
</reference>
<gene>
    <name evidence="2" type="ORF">L323_04380</name>
</gene>
<name>U4R4L9_9FIRM</name>
<dbReference type="PATRIC" id="fig|1330534.3.peg.880"/>